<keyword evidence="1" id="KW-1133">Transmembrane helix</keyword>
<protein>
    <submittedName>
        <fullName evidence="3">Uncharacterized protein</fullName>
    </submittedName>
</protein>
<dbReference type="EMBL" id="JAPEUR010000246">
    <property type="protein sequence ID" value="KAJ4313857.1"/>
    <property type="molecule type" value="Genomic_DNA"/>
</dbReference>
<feature type="chain" id="PRO_5040916687" evidence="2">
    <location>
        <begin position="19"/>
        <end position="151"/>
    </location>
</feature>
<name>A0A9W8W6Q0_9HYPO</name>
<keyword evidence="2" id="KW-0732">Signal</keyword>
<accession>A0A9W8W6Q0</accession>
<dbReference type="OrthoDB" id="5026595at2759"/>
<feature type="transmembrane region" description="Helical" evidence="1">
    <location>
        <begin position="122"/>
        <end position="145"/>
    </location>
</feature>
<keyword evidence="1" id="KW-0812">Transmembrane</keyword>
<keyword evidence="1" id="KW-0472">Membrane</keyword>
<gene>
    <name evidence="3" type="ORF">N0V84_009212</name>
</gene>
<organism evidence="3 4">
    <name type="scientific">Fusarium piperis</name>
    <dbReference type="NCBI Taxonomy" id="1435070"/>
    <lineage>
        <taxon>Eukaryota</taxon>
        <taxon>Fungi</taxon>
        <taxon>Dikarya</taxon>
        <taxon>Ascomycota</taxon>
        <taxon>Pezizomycotina</taxon>
        <taxon>Sordariomycetes</taxon>
        <taxon>Hypocreomycetidae</taxon>
        <taxon>Hypocreales</taxon>
        <taxon>Nectriaceae</taxon>
        <taxon>Fusarium</taxon>
        <taxon>Fusarium solani species complex</taxon>
    </lineage>
</organism>
<dbReference type="Proteomes" id="UP001140502">
    <property type="component" value="Unassembled WGS sequence"/>
</dbReference>
<comment type="caution">
    <text evidence="3">The sequence shown here is derived from an EMBL/GenBank/DDBJ whole genome shotgun (WGS) entry which is preliminary data.</text>
</comment>
<evidence type="ECO:0000256" key="1">
    <source>
        <dbReference type="SAM" id="Phobius"/>
    </source>
</evidence>
<feature type="signal peptide" evidence="2">
    <location>
        <begin position="1"/>
        <end position="18"/>
    </location>
</feature>
<sequence>MVFALGVVLTALVALGAAKEVAPVTTQRLAVIYEKNKVTDTVLTAVYDIEDDGKRLHCAACSNKLTISDLKLDLEFEVDDYGQGTLHVSESKVTIDRTSKIVGGVHCSTSYSKSHLRTELIITHWIVFTTLIVPSIVPSILITLAPTTTKG</sequence>
<evidence type="ECO:0000313" key="3">
    <source>
        <dbReference type="EMBL" id="KAJ4313857.1"/>
    </source>
</evidence>
<evidence type="ECO:0000313" key="4">
    <source>
        <dbReference type="Proteomes" id="UP001140502"/>
    </source>
</evidence>
<keyword evidence="4" id="KW-1185">Reference proteome</keyword>
<reference evidence="3" key="1">
    <citation type="submission" date="2022-10" db="EMBL/GenBank/DDBJ databases">
        <title>Tapping the CABI collections for fungal endophytes: first genome assemblies for Collariella, Neodidymelliopsis, Ascochyta clinopodiicola, Didymella pomorum, Didymosphaeria variabile, Neocosmospora piperis and Neocucurbitaria cava.</title>
        <authorList>
            <person name="Hill R."/>
        </authorList>
    </citation>
    <scope>NUCLEOTIDE SEQUENCE</scope>
    <source>
        <strain evidence="3">IMI 366586</strain>
    </source>
</reference>
<dbReference type="AlphaFoldDB" id="A0A9W8W6Q0"/>
<evidence type="ECO:0000256" key="2">
    <source>
        <dbReference type="SAM" id="SignalP"/>
    </source>
</evidence>
<proteinExistence type="predicted"/>